<dbReference type="Pfam" id="PF25023">
    <property type="entry name" value="TEN_YD-shell"/>
    <property type="match status" value="1"/>
</dbReference>
<dbReference type="Pfam" id="PF05593">
    <property type="entry name" value="RHS_repeat"/>
    <property type="match status" value="9"/>
</dbReference>
<dbReference type="Gene3D" id="2.180.10.10">
    <property type="entry name" value="RHS repeat-associated core"/>
    <property type="match status" value="8"/>
</dbReference>
<protein>
    <submittedName>
        <fullName evidence="5">Deoxyribonuclease RhsB</fullName>
        <ecNumber evidence="5">3.1.-.-</ecNumber>
    </submittedName>
</protein>
<dbReference type="EC" id="3.1.-.-" evidence="5"/>
<dbReference type="NCBIfam" id="TIGR01643">
    <property type="entry name" value="YD_repeat_2x"/>
    <property type="match status" value="16"/>
</dbReference>
<feature type="compositionally biased region" description="Basic and acidic residues" evidence="2">
    <location>
        <begin position="89"/>
        <end position="118"/>
    </location>
</feature>
<feature type="domain" description="Teneurin-like YD-shell" evidence="4">
    <location>
        <begin position="472"/>
        <end position="644"/>
    </location>
</feature>
<dbReference type="InterPro" id="IPR022385">
    <property type="entry name" value="Rhs_assc_core"/>
</dbReference>
<feature type="region of interest" description="Disordered" evidence="2">
    <location>
        <begin position="577"/>
        <end position="609"/>
    </location>
</feature>
<dbReference type="InterPro" id="IPR050708">
    <property type="entry name" value="T6SS_VgrG/RHS"/>
</dbReference>
<dbReference type="Pfam" id="PF20148">
    <property type="entry name" value="DUF6531"/>
    <property type="match status" value="1"/>
</dbReference>
<reference evidence="5 6" key="1">
    <citation type="submission" date="2021-05" db="EMBL/GenBank/DDBJ databases">
        <title>Complete genome of Nocardioides aquaticus KCTC 9944T isolated from meromictic and hypersaline Ekho Lake, Antarctica.</title>
        <authorList>
            <person name="Hwang K."/>
            <person name="Kim K.M."/>
            <person name="Choe H."/>
        </authorList>
    </citation>
    <scope>NUCLEOTIDE SEQUENCE [LARGE SCALE GENOMIC DNA]</scope>
    <source>
        <strain evidence="5 6">KCTC 9944</strain>
    </source>
</reference>
<evidence type="ECO:0000259" key="3">
    <source>
        <dbReference type="Pfam" id="PF20148"/>
    </source>
</evidence>
<dbReference type="SUPFAM" id="SSF69304">
    <property type="entry name" value="Tricorn protease N-terminal domain"/>
    <property type="match status" value="1"/>
</dbReference>
<dbReference type="InterPro" id="IPR006530">
    <property type="entry name" value="YD"/>
</dbReference>
<keyword evidence="1" id="KW-0677">Repeat</keyword>
<feature type="compositionally biased region" description="Basic and acidic residues" evidence="2">
    <location>
        <begin position="1833"/>
        <end position="1849"/>
    </location>
</feature>
<feature type="domain" description="DUF6531" evidence="3">
    <location>
        <begin position="292"/>
        <end position="364"/>
    </location>
</feature>
<feature type="region of interest" description="Disordered" evidence="2">
    <location>
        <begin position="89"/>
        <end position="171"/>
    </location>
</feature>
<dbReference type="Proteomes" id="UP000679307">
    <property type="component" value="Chromosome"/>
</dbReference>
<dbReference type="GO" id="GO:0016787">
    <property type="term" value="F:hydrolase activity"/>
    <property type="evidence" value="ECO:0007669"/>
    <property type="project" value="UniProtKB-KW"/>
</dbReference>
<dbReference type="PANTHER" id="PTHR32305">
    <property type="match status" value="1"/>
</dbReference>
<sequence length="1849" mass="193692">MSGIGPIEEDVRFDHGAAQHLVTLAGSTASTVESQRGSRLAWASTAMGEFRGYFSTLFAGNAETADADAEQVVVGLRDVARFVGQLADSAREEQARRETAREWQREQEDRNLLEKGIDGGKSLLGMGEDKPPVGDMPEPPSYAPTVVAPRPRQNPGAGSGGAGGTSSARPADLRTFATGSQGANGTLAGKPSSCRSAYDAFVAGCGWGHLEASSVFTGFDRWLDANAEDVLWTTTVADAFATAGSDADVSTLSDSAVAAALQAAGVDASRQDLDIDPPTAYGNPPSSGYADDPVNAATGNFIENEADLGFAGGTASLSLDRTYNSFDTGTGAFGPGWSSWTEAGLTLDDEAARLRLPDGRVVSFGRLGEAWDRAAGEDLWLDRTRDAASGDERLVVTGSDGTRWTFDRAGRPLTSSRGPGTTVRLVHEVVGGEARLVRLEHERGRSIDLTWDVERVGGPRVVAALASDGRPVTYDYDDAGRLLRATTPRGTRSYAWDEASLITSVTDADGVVEAENTYDEHRRVRRQRSQHGRFSRFVYLPGRVTVVSDEDGSRSNTWVSDAKGRVVGIVDAEEHRQSTSYDAHGHPVLQTARDGSTTIHEHDERGRRVRTVTPSGADVTYGYDEHDRVTTVVAESGAVTEYTYPAADEASDPATGVPRNPVRVVDPEGGVTGLSWSDGLMTGLVDPTGVTVRFTYDEHGDLVATTDATGRTARLERDGTGRVVAALSPGGHRTTYTYGAAGQLVSRRDADGAVWRYEHTAAGRLTAVVDPTGARTEVERDAHGEESRTIDPLGRAITRRVDDLGNVAAAELPDGSTWEFAHDALSRLVATTDPAGGTWRNEYDTTGGLTATVDPTGVRKEVSADRATGTVSVDDGSATLSTSFDPLGRATRSEQADGSAAMATYDRCGRPVELLDADGGLTLVARDAAGRPVAITSPSGAVTRREYDECGRLVAVVDPTGARTTQEYDADGRVARQVLPTGEVAWVERDAMGRVTARFTPGAGIARYAYDAAGRVVRSSDTWHGQRRYRYDAAGQLVEVANGNGGVTRWEYDANGRAVAITDPLGQVTRREFDAMNHCTAETDPLGRTTRAGYDAAGRQVWQTDPDGRLTEWAYDAQGRLASTAVDGRVVSSISRDLRARRLVLTDRTRTDGPGEGAVVRHELEWDRRGRMVSRTRDGRGVSWTYDADGRRTSMTTPDGSTTSYERDAAGRLLAVEHPLLGRASLTRDAAGRVVSASAGGTLQTWEHADGFVVGHTVTDAEGATRTTIERDELGRVATVAREDRVTSYEYDGAHQLLATRTGSTAPGSRASETRWRYDAAGRLVSESLDGSTREYVHDAAGQLLSVTGPDGTVTRHAYDGAGRRARTDLPDGGVRRFSWSSTGFLSAVGEQSAAGAGDVVERRTEVHVDAHGELADVDGTEVFWDSADPYAPGLVQAGATSVVGAGPVTGVGSTDSGADGSGGWSAAGWRTARSAATADDPWGVGGGMELPGGLEIGTSGEVSLPGAGGLELLGARVYDPTSRGFLSVDPLDPVVGSGWSGNPYSYAGNDPVHAVDPTGLRPISDAELNAYIGSTKGPLGHATDAVGDWAKDNWEYVAAGAMIVAGAALMIAPVPGVAQAAGMALISAGIDTGIQKATTGEVNWGQVAVSGAAGAIGFGAGGLLARGGASAVKVAVAEGVTEGVVSGAGGYLTGPGPHTPEGLLRNTAMGAGTGVLPGPAMGDDAVRAGTRSLDDVPPVTHPPRADFIASADGVVIPTSRSRLEGGFNDAGFPAAPTDRPGTGYTLPDGSKVRVMDPSGQAPARASFTNANNGPVDAFTGKPIQPPSGLTGPERKAYVRERSHVELDP</sequence>
<dbReference type="PANTHER" id="PTHR32305:SF15">
    <property type="entry name" value="PROTEIN RHSA-RELATED"/>
    <property type="match status" value="1"/>
</dbReference>
<proteinExistence type="predicted"/>
<gene>
    <name evidence="5" type="primary">rhsB_1</name>
    <name evidence="5" type="ORF">ENKNEFLB_00440</name>
</gene>
<keyword evidence="6" id="KW-1185">Reference proteome</keyword>
<dbReference type="InterPro" id="IPR031325">
    <property type="entry name" value="RHS_repeat"/>
</dbReference>
<evidence type="ECO:0000259" key="4">
    <source>
        <dbReference type="Pfam" id="PF25023"/>
    </source>
</evidence>
<dbReference type="NCBIfam" id="TIGR03696">
    <property type="entry name" value="Rhs_assc_core"/>
    <property type="match status" value="1"/>
</dbReference>
<evidence type="ECO:0000313" key="6">
    <source>
        <dbReference type="Proteomes" id="UP000679307"/>
    </source>
</evidence>
<dbReference type="InterPro" id="IPR045351">
    <property type="entry name" value="DUF6531"/>
</dbReference>
<organism evidence="5 6">
    <name type="scientific">Nocardioides aquaticus</name>
    <dbReference type="NCBI Taxonomy" id="160826"/>
    <lineage>
        <taxon>Bacteria</taxon>
        <taxon>Bacillati</taxon>
        <taxon>Actinomycetota</taxon>
        <taxon>Actinomycetes</taxon>
        <taxon>Propionibacteriales</taxon>
        <taxon>Nocardioidaceae</taxon>
        <taxon>Nocardioides</taxon>
    </lineage>
</organism>
<name>A0ABX8EG35_9ACTN</name>
<dbReference type="InterPro" id="IPR056823">
    <property type="entry name" value="TEN-like_YD-shell"/>
</dbReference>
<keyword evidence="5" id="KW-0378">Hydrolase</keyword>
<evidence type="ECO:0000313" key="5">
    <source>
        <dbReference type="EMBL" id="QVT78068.1"/>
    </source>
</evidence>
<feature type="region of interest" description="Disordered" evidence="2">
    <location>
        <begin position="1797"/>
        <end position="1849"/>
    </location>
</feature>
<dbReference type="EMBL" id="CP075371">
    <property type="protein sequence ID" value="QVT78068.1"/>
    <property type="molecule type" value="Genomic_DNA"/>
</dbReference>
<accession>A0ABX8EG35</accession>
<evidence type="ECO:0000256" key="2">
    <source>
        <dbReference type="SAM" id="MobiDB-lite"/>
    </source>
</evidence>
<dbReference type="RefSeq" id="WP_214057700.1">
    <property type="nucleotide sequence ID" value="NZ_BAAAHS010000037.1"/>
</dbReference>
<evidence type="ECO:0000256" key="1">
    <source>
        <dbReference type="ARBA" id="ARBA00022737"/>
    </source>
</evidence>